<protein>
    <recommendedName>
        <fullName evidence="13">Zinc carboxypeptidase</fullName>
        <ecNumber evidence="12">3.4.17.18</ecNumber>
    </recommendedName>
</protein>
<feature type="domain" description="Peptidase M14" evidence="15">
    <location>
        <begin position="75"/>
        <end position="373"/>
    </location>
</feature>
<dbReference type="PRINTS" id="PR00765">
    <property type="entry name" value="CRBOXYPTASEA"/>
</dbReference>
<dbReference type="GO" id="GO:0008270">
    <property type="term" value="F:zinc ion binding"/>
    <property type="evidence" value="ECO:0007669"/>
    <property type="project" value="InterPro"/>
</dbReference>
<keyword evidence="9" id="KW-0482">Metalloprotease</keyword>
<keyword evidence="3" id="KW-0121">Carboxypeptidase</keyword>
<dbReference type="Pfam" id="PF00246">
    <property type="entry name" value="Peptidase_M14"/>
    <property type="match status" value="1"/>
</dbReference>
<comment type="function">
    <text evidence="11">Carboxypeptidase that possesses the specificities of both mammalian Cpase A and B. Thus shows broad substrate specificity, being able to cleave Cbz-Gly-Leu, Cbz-Gly-Val, Cbz-Gly-Phe, Cbz-Gly-Lys and Bz-Gly-Arg in vitro.</text>
</comment>
<comment type="similarity">
    <text evidence="2 14">Belongs to the peptidase M14 family.</text>
</comment>
<dbReference type="PROSITE" id="PS00133">
    <property type="entry name" value="CARBOXYPEPT_ZN_2"/>
    <property type="match status" value="1"/>
</dbReference>
<evidence type="ECO:0000256" key="4">
    <source>
        <dbReference type="ARBA" id="ARBA00022670"/>
    </source>
</evidence>
<feature type="active site" description="Proton donor/acceptor" evidence="14">
    <location>
        <position position="337"/>
    </location>
</feature>
<dbReference type="RefSeq" id="WP_132490714.1">
    <property type="nucleotide sequence ID" value="NZ_SMKW01000047.1"/>
</dbReference>
<proteinExistence type="inferred from homology"/>
<evidence type="ECO:0000256" key="5">
    <source>
        <dbReference type="ARBA" id="ARBA00022723"/>
    </source>
</evidence>
<comment type="caution">
    <text evidence="16">The sequence shown here is derived from an EMBL/GenBank/DDBJ whole genome shotgun (WGS) entry which is preliminary data.</text>
</comment>
<reference evidence="16 17" key="1">
    <citation type="submission" date="2019-03" db="EMBL/GenBank/DDBJ databases">
        <title>Draft genome sequences of novel Actinobacteria.</title>
        <authorList>
            <person name="Sahin N."/>
            <person name="Ay H."/>
            <person name="Saygin H."/>
        </authorList>
    </citation>
    <scope>NUCLEOTIDE SEQUENCE [LARGE SCALE GENOMIC DNA]</scope>
    <source>
        <strain evidence="16 17">7K502</strain>
    </source>
</reference>
<dbReference type="EMBL" id="SMKW01000047">
    <property type="protein sequence ID" value="TDD42439.1"/>
    <property type="molecule type" value="Genomic_DNA"/>
</dbReference>
<sequence>MSIIASIRARDGIASLHRLLASSAGLDVWEVKPDHLVVQATEAQADRIQQMGYVVEQLQTTERYLSSFGAQLTTGYHSAESLETDMRQLAERHPEIAEVHEIGRSVENRPILALRIGERSDSTLKMLFLGCHHAREWIAVEIPYLLAEHLLENASSSSAVQSWLRKGEVWVVPMVNPDGHEHTRTSNRLWRKNRARNRDGTVGVDPNRNYGYMWGTLDIDTSSHVPGDETYVGTRAFSEPEVRAVRNLVGRELFSGVLTYHSYSQLILFPWGYTTDPINDTASRQLMEDVAGDMQNAINGVHGEKYTVTQSSGLYPTAGDTTDWTYGEFYVPSLTVELRPQTHAEGGFILPPDQIRPTWEENEPAALSFIGRVFGN</sequence>
<dbReference type="EC" id="3.4.17.18" evidence="12"/>
<keyword evidence="17" id="KW-1185">Reference proteome</keyword>
<evidence type="ECO:0000256" key="7">
    <source>
        <dbReference type="ARBA" id="ARBA00022801"/>
    </source>
</evidence>
<keyword evidence="8" id="KW-0862">Zinc</keyword>
<evidence type="ECO:0000256" key="2">
    <source>
        <dbReference type="ARBA" id="ARBA00005988"/>
    </source>
</evidence>
<dbReference type="PANTHER" id="PTHR11705">
    <property type="entry name" value="PROTEASE FAMILY M14 CARBOXYPEPTIDASE A,B"/>
    <property type="match status" value="1"/>
</dbReference>
<evidence type="ECO:0000256" key="10">
    <source>
        <dbReference type="ARBA" id="ARBA00050859"/>
    </source>
</evidence>
<dbReference type="GO" id="GO:0004181">
    <property type="term" value="F:metallocarboxypeptidase activity"/>
    <property type="evidence" value="ECO:0007669"/>
    <property type="project" value="InterPro"/>
</dbReference>
<evidence type="ECO:0000256" key="9">
    <source>
        <dbReference type="ARBA" id="ARBA00023049"/>
    </source>
</evidence>
<dbReference type="InterPro" id="IPR057247">
    <property type="entry name" value="CARBOXYPEPT_ZN_2"/>
</dbReference>
<dbReference type="GO" id="GO:0006508">
    <property type="term" value="P:proteolysis"/>
    <property type="evidence" value="ECO:0007669"/>
    <property type="project" value="UniProtKB-KW"/>
</dbReference>
<dbReference type="SMART" id="SM00631">
    <property type="entry name" value="Zn_pept"/>
    <property type="match status" value="1"/>
</dbReference>
<evidence type="ECO:0000256" key="8">
    <source>
        <dbReference type="ARBA" id="ARBA00022833"/>
    </source>
</evidence>
<comment type="catalytic activity">
    <reaction evidence="10">
        <text>Releases a C-terminal residue, which may be hydrophobic or positively charged.</text>
        <dbReference type="EC" id="3.4.17.18"/>
    </reaction>
</comment>
<dbReference type="FunFam" id="3.40.630.10:FF:000084">
    <property type="entry name" value="Carboxypeptidase B2"/>
    <property type="match status" value="1"/>
</dbReference>
<dbReference type="Proteomes" id="UP000294947">
    <property type="component" value="Unassembled WGS sequence"/>
</dbReference>
<dbReference type="AlphaFoldDB" id="A0A4R4YF13"/>
<evidence type="ECO:0000256" key="11">
    <source>
        <dbReference type="ARBA" id="ARBA00055464"/>
    </source>
</evidence>
<keyword evidence="7" id="KW-0378">Hydrolase</keyword>
<dbReference type="PROSITE" id="PS52035">
    <property type="entry name" value="PEPTIDASE_M14"/>
    <property type="match status" value="1"/>
</dbReference>
<gene>
    <name evidence="16" type="ORF">E1288_29390</name>
</gene>
<dbReference type="OrthoDB" id="5240362at2"/>
<evidence type="ECO:0000256" key="14">
    <source>
        <dbReference type="PROSITE-ProRule" id="PRU01379"/>
    </source>
</evidence>
<dbReference type="SUPFAM" id="SSF53187">
    <property type="entry name" value="Zn-dependent exopeptidases"/>
    <property type="match status" value="1"/>
</dbReference>
<evidence type="ECO:0000313" key="17">
    <source>
        <dbReference type="Proteomes" id="UP000294947"/>
    </source>
</evidence>
<accession>A0A4R4YF13</accession>
<evidence type="ECO:0000256" key="13">
    <source>
        <dbReference type="ARBA" id="ARBA00074273"/>
    </source>
</evidence>
<keyword evidence="5" id="KW-0479">Metal-binding</keyword>
<dbReference type="InterPro" id="IPR033810">
    <property type="entry name" value="Carboxypeptidase_T"/>
</dbReference>
<dbReference type="InterPro" id="IPR000834">
    <property type="entry name" value="Peptidase_M14"/>
</dbReference>
<evidence type="ECO:0000256" key="6">
    <source>
        <dbReference type="ARBA" id="ARBA00022729"/>
    </source>
</evidence>
<evidence type="ECO:0000256" key="1">
    <source>
        <dbReference type="ARBA" id="ARBA00001947"/>
    </source>
</evidence>
<keyword evidence="6" id="KW-0732">Signal</keyword>
<dbReference type="GO" id="GO:0005615">
    <property type="term" value="C:extracellular space"/>
    <property type="evidence" value="ECO:0007669"/>
    <property type="project" value="TreeGrafter"/>
</dbReference>
<dbReference type="CDD" id="cd03859">
    <property type="entry name" value="M14_CPT"/>
    <property type="match status" value="1"/>
</dbReference>
<evidence type="ECO:0000313" key="16">
    <source>
        <dbReference type="EMBL" id="TDD42439.1"/>
    </source>
</evidence>
<comment type="cofactor">
    <cofactor evidence="1">
        <name>Zn(2+)</name>
        <dbReference type="ChEBI" id="CHEBI:29105"/>
    </cofactor>
</comment>
<evidence type="ECO:0000256" key="3">
    <source>
        <dbReference type="ARBA" id="ARBA00022645"/>
    </source>
</evidence>
<organism evidence="16 17">
    <name type="scientific">Saccharopolyspora elongata</name>
    <dbReference type="NCBI Taxonomy" id="2530387"/>
    <lineage>
        <taxon>Bacteria</taxon>
        <taxon>Bacillati</taxon>
        <taxon>Actinomycetota</taxon>
        <taxon>Actinomycetes</taxon>
        <taxon>Pseudonocardiales</taxon>
        <taxon>Pseudonocardiaceae</taxon>
        <taxon>Saccharopolyspora</taxon>
    </lineage>
</organism>
<dbReference type="Gene3D" id="3.40.630.10">
    <property type="entry name" value="Zn peptidases"/>
    <property type="match status" value="1"/>
</dbReference>
<keyword evidence="4" id="KW-0645">Protease</keyword>
<evidence type="ECO:0000256" key="12">
    <source>
        <dbReference type="ARBA" id="ARBA00066554"/>
    </source>
</evidence>
<evidence type="ECO:0000259" key="15">
    <source>
        <dbReference type="PROSITE" id="PS52035"/>
    </source>
</evidence>
<dbReference type="PANTHER" id="PTHR11705:SF143">
    <property type="entry name" value="SLL0236 PROTEIN"/>
    <property type="match status" value="1"/>
</dbReference>
<name>A0A4R4YF13_9PSEU</name>